<dbReference type="KEGG" id="fbl:Fbal_1083"/>
<organism evidence="2 3">
    <name type="scientific">Ferrimonas balearica (strain DSM 9799 / CCM 4581 / KCTC 23876 / PAT)</name>
    <dbReference type="NCBI Taxonomy" id="550540"/>
    <lineage>
        <taxon>Bacteria</taxon>
        <taxon>Pseudomonadati</taxon>
        <taxon>Pseudomonadota</taxon>
        <taxon>Gammaproteobacteria</taxon>
        <taxon>Alteromonadales</taxon>
        <taxon>Ferrimonadaceae</taxon>
        <taxon>Ferrimonas</taxon>
    </lineage>
</organism>
<dbReference type="Pfam" id="PF13229">
    <property type="entry name" value="Beta_helix"/>
    <property type="match status" value="1"/>
</dbReference>
<dbReference type="PROSITE" id="PS51257">
    <property type="entry name" value="PROKAR_LIPOPROTEIN"/>
    <property type="match status" value="1"/>
</dbReference>
<feature type="domain" description="Right handed beta helix" evidence="1">
    <location>
        <begin position="92"/>
        <end position="246"/>
    </location>
</feature>
<keyword evidence="3" id="KW-1185">Reference proteome</keyword>
<evidence type="ECO:0000259" key="1">
    <source>
        <dbReference type="Pfam" id="PF13229"/>
    </source>
</evidence>
<dbReference type="InterPro" id="IPR011050">
    <property type="entry name" value="Pectin_lyase_fold/virulence"/>
</dbReference>
<dbReference type="InterPro" id="IPR012334">
    <property type="entry name" value="Pectin_lyas_fold"/>
</dbReference>
<dbReference type="Proteomes" id="UP000006683">
    <property type="component" value="Chromosome"/>
</dbReference>
<dbReference type="HOGENOM" id="CLU_719139_0_0_6"/>
<dbReference type="OrthoDB" id="339817at2"/>
<dbReference type="AlphaFoldDB" id="E1SUV1"/>
<dbReference type="Gene3D" id="2.160.20.10">
    <property type="entry name" value="Single-stranded right-handed beta-helix, Pectin lyase-like"/>
    <property type="match status" value="1"/>
</dbReference>
<evidence type="ECO:0000313" key="2">
    <source>
        <dbReference type="EMBL" id="ADN75292.1"/>
    </source>
</evidence>
<dbReference type="GeneID" id="67181323"/>
<evidence type="ECO:0000313" key="3">
    <source>
        <dbReference type="Proteomes" id="UP000006683"/>
    </source>
</evidence>
<dbReference type="InterPro" id="IPR039448">
    <property type="entry name" value="Beta_helix"/>
</dbReference>
<proteinExistence type="predicted"/>
<name>E1SUV1_FERBD</name>
<dbReference type="SUPFAM" id="SSF51126">
    <property type="entry name" value="Pectin lyase-like"/>
    <property type="match status" value="1"/>
</dbReference>
<dbReference type="STRING" id="550540.Fbal_1083"/>
<reference evidence="2 3" key="1">
    <citation type="journal article" date="2010" name="Stand. Genomic Sci.">
        <title>Complete genome sequence of Ferrimonas balearica type strain (PAT).</title>
        <authorList>
            <person name="Nolan M."/>
            <person name="Sikorski J."/>
            <person name="Davenport K."/>
            <person name="Lucas S."/>
            <person name="Glavina Del Rio T."/>
            <person name="Tice H."/>
            <person name="Cheng J."/>
            <person name="Goodwin L."/>
            <person name="Pitluck S."/>
            <person name="Liolios K."/>
            <person name="Ivanova N."/>
            <person name="Mavromatis K."/>
            <person name="Ovchinnikova G."/>
            <person name="Pati A."/>
            <person name="Chen A."/>
            <person name="Palaniappan K."/>
            <person name="Land M."/>
            <person name="Hauser L."/>
            <person name="Chang Y."/>
            <person name="Jeffries C."/>
            <person name="Tapia R."/>
            <person name="Brettin T."/>
            <person name="Detter J."/>
            <person name="Han C."/>
            <person name="Yasawong M."/>
            <person name="Rohde M."/>
            <person name="Tindall B."/>
            <person name="Goker M."/>
            <person name="Woyke T."/>
            <person name="Bristow J."/>
            <person name="Eisen J."/>
            <person name="Markowitz V."/>
            <person name="Hugenholtz P."/>
            <person name="Kyrpides N."/>
            <person name="Klenk H."/>
            <person name="Lapidus A."/>
        </authorList>
    </citation>
    <scope>NUCLEOTIDE SEQUENCE [LARGE SCALE GENOMIC DNA]</scope>
    <source>
        <strain evidence="3">DSM 9799 / CCM 4581 / KCTC 23876 / PAT</strain>
    </source>
</reference>
<gene>
    <name evidence="2" type="ordered locus">Fbal_1083</name>
</gene>
<dbReference type="InterPro" id="IPR006626">
    <property type="entry name" value="PbH1"/>
</dbReference>
<dbReference type="SMART" id="SM00710">
    <property type="entry name" value="PbH1"/>
    <property type="match status" value="6"/>
</dbReference>
<dbReference type="EMBL" id="CP002209">
    <property type="protein sequence ID" value="ADN75292.1"/>
    <property type="molecule type" value="Genomic_DNA"/>
</dbReference>
<dbReference type="eggNOG" id="ENOG503439U">
    <property type="taxonomic scope" value="Bacteria"/>
</dbReference>
<accession>E1SUV1</accession>
<sequence>MSSAKNALYLAILPLLLGCDQGEDHANGSRVLLVPQDYRTIQEAIDASAQGDEIKIASGTYSDSIVINNKADLSIIGESSESVVISTGEDYGFSIYDSENISISHLSVTNADDGITSNSELFISDVIIHHTVDGIDMEGGSLTLSNSNFYDNFDDAIDLDQSTNALINNNFISRSKDDGIEIRLHPTDNDEEIIIDIRNNIISANGSDGIQLIDYELKTNRSILVRRNLFLSNGYNGISTKDSENTIPDLNTGSISEYLNISNNTFALNQIGNNASGESLASFNNVYYKNSTLDFQSLNSESFMNSISYSAEVLTYETGVEQTRFTLNSCFEGTSETKALLDTGITKATVGNVEFIALTDEKSTPDLGHIEIKSGSTCDLRIIR</sequence>
<protein>
    <submittedName>
        <fullName evidence="2">Parallel beta-helix repeat protein</fullName>
    </submittedName>
</protein>
<dbReference type="RefSeq" id="WP_013344598.1">
    <property type="nucleotide sequence ID" value="NC_014541.1"/>
</dbReference>